<evidence type="ECO:0000313" key="2">
    <source>
        <dbReference type="EMBL" id="KAF2483612.1"/>
    </source>
</evidence>
<feature type="region of interest" description="Disordered" evidence="1">
    <location>
        <begin position="166"/>
        <end position="264"/>
    </location>
</feature>
<proteinExistence type="predicted"/>
<dbReference type="AlphaFoldDB" id="A0A6A6PUE6"/>
<organism evidence="2 3">
    <name type="scientific">Neohortaea acidophila</name>
    <dbReference type="NCBI Taxonomy" id="245834"/>
    <lineage>
        <taxon>Eukaryota</taxon>
        <taxon>Fungi</taxon>
        <taxon>Dikarya</taxon>
        <taxon>Ascomycota</taxon>
        <taxon>Pezizomycotina</taxon>
        <taxon>Dothideomycetes</taxon>
        <taxon>Dothideomycetidae</taxon>
        <taxon>Mycosphaerellales</taxon>
        <taxon>Teratosphaeriaceae</taxon>
        <taxon>Neohortaea</taxon>
    </lineage>
</organism>
<feature type="region of interest" description="Disordered" evidence="1">
    <location>
        <begin position="102"/>
        <end position="122"/>
    </location>
</feature>
<dbReference type="GeneID" id="54476456"/>
<accession>A0A6A6PUE6</accession>
<dbReference type="Proteomes" id="UP000799767">
    <property type="component" value="Unassembled WGS sequence"/>
</dbReference>
<feature type="compositionally biased region" description="Basic residues" evidence="1">
    <location>
        <begin position="133"/>
        <end position="142"/>
    </location>
</feature>
<dbReference type="RefSeq" id="XP_033590182.1">
    <property type="nucleotide sequence ID" value="XM_033735454.1"/>
</dbReference>
<name>A0A6A6PUE6_9PEZI</name>
<gene>
    <name evidence="2" type="ORF">BDY17DRAFT_310587</name>
</gene>
<feature type="region of interest" description="Disordered" evidence="1">
    <location>
        <begin position="133"/>
        <end position="152"/>
    </location>
</feature>
<sequence>MPYTQLPISTPLFAELTRQCICVGKDNKQCTRVRESDFRKKESEATKQHREGLVRSLVRHYAYLTEDEREGYAEELAMLSVCRGCRSDGNIEVVKTEILRQRAEEEGQNASSAESVDVKMSDGEATLPALRPLRKSVPHHHTAPIQPRMLSTTTPLLDAFQSLRLQSSEPPADRHERTGCGKTTPLAAPTRIAPTHRRRSSRTRMESRKAKAAPQHRHEGSPMSRPSRQQTKRSRNNAHTASEHRIQKTNAPMPKSKRQQHTSDSSLKFVKSILKCFGNVALESLTISRSEDSSQYRIEAQCFHRSHDNADQPSYDSRSFEERRRLPGSLATERVWSHRDETQF</sequence>
<protein>
    <submittedName>
        <fullName evidence="2">Uncharacterized protein</fullName>
    </submittedName>
</protein>
<keyword evidence="3" id="KW-1185">Reference proteome</keyword>
<dbReference type="EMBL" id="MU001635">
    <property type="protein sequence ID" value="KAF2483612.1"/>
    <property type="molecule type" value="Genomic_DNA"/>
</dbReference>
<evidence type="ECO:0000313" key="3">
    <source>
        <dbReference type="Proteomes" id="UP000799767"/>
    </source>
</evidence>
<evidence type="ECO:0000256" key="1">
    <source>
        <dbReference type="SAM" id="MobiDB-lite"/>
    </source>
</evidence>
<feature type="compositionally biased region" description="Basic and acidic residues" evidence="1">
    <location>
        <begin position="335"/>
        <end position="344"/>
    </location>
</feature>
<reference evidence="2" key="1">
    <citation type="journal article" date="2020" name="Stud. Mycol.">
        <title>101 Dothideomycetes genomes: a test case for predicting lifestyles and emergence of pathogens.</title>
        <authorList>
            <person name="Haridas S."/>
            <person name="Albert R."/>
            <person name="Binder M."/>
            <person name="Bloem J."/>
            <person name="Labutti K."/>
            <person name="Salamov A."/>
            <person name="Andreopoulos B."/>
            <person name="Baker S."/>
            <person name="Barry K."/>
            <person name="Bills G."/>
            <person name="Bluhm B."/>
            <person name="Cannon C."/>
            <person name="Castanera R."/>
            <person name="Culley D."/>
            <person name="Daum C."/>
            <person name="Ezra D."/>
            <person name="Gonzalez J."/>
            <person name="Henrissat B."/>
            <person name="Kuo A."/>
            <person name="Liang C."/>
            <person name="Lipzen A."/>
            <person name="Lutzoni F."/>
            <person name="Magnuson J."/>
            <person name="Mondo S."/>
            <person name="Nolan M."/>
            <person name="Ohm R."/>
            <person name="Pangilinan J."/>
            <person name="Park H.-J."/>
            <person name="Ramirez L."/>
            <person name="Alfaro M."/>
            <person name="Sun H."/>
            <person name="Tritt A."/>
            <person name="Yoshinaga Y."/>
            <person name="Zwiers L.-H."/>
            <person name="Turgeon B."/>
            <person name="Goodwin S."/>
            <person name="Spatafora J."/>
            <person name="Crous P."/>
            <person name="Grigoriev I."/>
        </authorList>
    </citation>
    <scope>NUCLEOTIDE SEQUENCE</scope>
    <source>
        <strain evidence="2">CBS 113389</strain>
    </source>
</reference>
<feature type="region of interest" description="Disordered" evidence="1">
    <location>
        <begin position="304"/>
        <end position="344"/>
    </location>
</feature>